<dbReference type="InterPro" id="IPR003439">
    <property type="entry name" value="ABC_transporter-like_ATP-bd"/>
</dbReference>
<comment type="caution">
    <text evidence="4">The sequence shown here is derived from an EMBL/GenBank/DDBJ whole genome shotgun (WGS) entry which is preliminary data.</text>
</comment>
<dbReference type="GO" id="GO:0016887">
    <property type="term" value="F:ATP hydrolysis activity"/>
    <property type="evidence" value="ECO:0007669"/>
    <property type="project" value="InterPro"/>
</dbReference>
<dbReference type="OrthoDB" id="1115710at2"/>
<dbReference type="GO" id="GO:0005524">
    <property type="term" value="F:ATP binding"/>
    <property type="evidence" value="ECO:0007669"/>
    <property type="project" value="UniProtKB-KW"/>
</dbReference>
<dbReference type="InterPro" id="IPR003593">
    <property type="entry name" value="AAA+_ATPase"/>
</dbReference>
<keyword evidence="5" id="KW-1185">Reference proteome</keyword>
<evidence type="ECO:0000256" key="2">
    <source>
        <dbReference type="ARBA" id="ARBA00022840"/>
    </source>
</evidence>
<proteinExistence type="predicted"/>
<dbReference type="EMBL" id="SRLC01000001">
    <property type="protein sequence ID" value="TGE24864.1"/>
    <property type="molecule type" value="Genomic_DNA"/>
</dbReference>
<evidence type="ECO:0000256" key="1">
    <source>
        <dbReference type="ARBA" id="ARBA00022741"/>
    </source>
</evidence>
<dbReference type="PANTHER" id="PTHR24220">
    <property type="entry name" value="IMPORT ATP-BINDING PROTEIN"/>
    <property type="match status" value="1"/>
</dbReference>
<dbReference type="Pfam" id="PF00005">
    <property type="entry name" value="ABC_tran"/>
    <property type="match status" value="1"/>
</dbReference>
<keyword evidence="1" id="KW-0547">Nucleotide-binding</keyword>
<dbReference type="GO" id="GO:0022857">
    <property type="term" value="F:transmembrane transporter activity"/>
    <property type="evidence" value="ECO:0007669"/>
    <property type="project" value="TreeGrafter"/>
</dbReference>
<dbReference type="Proteomes" id="UP000297549">
    <property type="component" value="Unassembled WGS sequence"/>
</dbReference>
<dbReference type="Gene3D" id="3.40.50.300">
    <property type="entry name" value="P-loop containing nucleotide triphosphate hydrolases"/>
    <property type="match status" value="1"/>
</dbReference>
<keyword evidence="2 4" id="KW-0067">ATP-binding</keyword>
<dbReference type="InterPro" id="IPR027417">
    <property type="entry name" value="P-loop_NTPase"/>
</dbReference>
<evidence type="ECO:0000259" key="3">
    <source>
        <dbReference type="PROSITE" id="PS50893"/>
    </source>
</evidence>
<dbReference type="RefSeq" id="WP_135462443.1">
    <property type="nucleotide sequence ID" value="NZ_SRLC01000001.1"/>
</dbReference>
<sequence>MPTSSAPVIELHDVYVMQDVNTILQKVSFTLDKGEFAYLVGRTGSGKSSLLKTLYADLPLGGGVGTVAGYGLLKLGTDKVPYLRRKLGIIFQDFQLLFDRSVAENLLFVLKATGWSGKAKIQQRISEVLMRVGLAGAASKMPHQLSGGEQQRVVIARALLNEPVLLLADEPTGNLDPDVADSIMRLFMEINNAGTAVLMATHNYQIIRQYPKRILKCENGQLLDSVRTAVMLPE</sequence>
<dbReference type="GO" id="GO:0005886">
    <property type="term" value="C:plasma membrane"/>
    <property type="evidence" value="ECO:0007669"/>
    <property type="project" value="TreeGrafter"/>
</dbReference>
<organism evidence="4 5">
    <name type="scientific">Hymenobacter aquaticus</name>
    <dbReference type="NCBI Taxonomy" id="1867101"/>
    <lineage>
        <taxon>Bacteria</taxon>
        <taxon>Pseudomonadati</taxon>
        <taxon>Bacteroidota</taxon>
        <taxon>Cytophagia</taxon>
        <taxon>Cytophagales</taxon>
        <taxon>Hymenobacteraceae</taxon>
        <taxon>Hymenobacter</taxon>
    </lineage>
</organism>
<reference evidence="4 5" key="1">
    <citation type="submission" date="2019-04" db="EMBL/GenBank/DDBJ databases">
        <authorList>
            <person name="Feng G."/>
            <person name="Zhang J."/>
            <person name="Zhu H."/>
        </authorList>
    </citation>
    <scope>NUCLEOTIDE SEQUENCE [LARGE SCALE GENOMIC DNA]</scope>
    <source>
        <strain evidence="4 5">JCM 31653</strain>
    </source>
</reference>
<protein>
    <submittedName>
        <fullName evidence="4">ATP-binding cassette domain-containing protein</fullName>
    </submittedName>
</protein>
<dbReference type="InterPro" id="IPR015854">
    <property type="entry name" value="ABC_transpr_LolD-like"/>
</dbReference>
<evidence type="ECO:0000313" key="5">
    <source>
        <dbReference type="Proteomes" id="UP000297549"/>
    </source>
</evidence>
<dbReference type="SUPFAM" id="SSF52540">
    <property type="entry name" value="P-loop containing nucleoside triphosphate hydrolases"/>
    <property type="match status" value="1"/>
</dbReference>
<evidence type="ECO:0000313" key="4">
    <source>
        <dbReference type="EMBL" id="TGE24864.1"/>
    </source>
</evidence>
<dbReference type="SMART" id="SM00382">
    <property type="entry name" value="AAA"/>
    <property type="match status" value="1"/>
</dbReference>
<dbReference type="AlphaFoldDB" id="A0A4Z0Q5I2"/>
<gene>
    <name evidence="4" type="ORF">E5K00_06595</name>
</gene>
<feature type="domain" description="ABC transporter" evidence="3">
    <location>
        <begin position="9"/>
        <end position="232"/>
    </location>
</feature>
<dbReference type="PROSITE" id="PS50893">
    <property type="entry name" value="ABC_TRANSPORTER_2"/>
    <property type="match status" value="1"/>
</dbReference>
<dbReference type="InterPro" id="IPR017871">
    <property type="entry name" value="ABC_transporter-like_CS"/>
</dbReference>
<accession>A0A4Z0Q5I2</accession>
<dbReference type="PROSITE" id="PS00211">
    <property type="entry name" value="ABC_TRANSPORTER_1"/>
    <property type="match status" value="1"/>
</dbReference>
<dbReference type="PANTHER" id="PTHR24220:SF470">
    <property type="entry name" value="CELL DIVISION ATP-BINDING PROTEIN FTSE"/>
    <property type="match status" value="1"/>
</dbReference>
<name>A0A4Z0Q5I2_9BACT</name>